<accession>A0A4Z1P2M3</accession>
<dbReference type="EMBL" id="SNSC02000007">
    <property type="protein sequence ID" value="TID22963.1"/>
    <property type="molecule type" value="Genomic_DNA"/>
</dbReference>
<name>A0A4Z1P2M3_9PEZI</name>
<organism evidence="1 2">
    <name type="scientific">Venturia nashicola</name>
    <dbReference type="NCBI Taxonomy" id="86259"/>
    <lineage>
        <taxon>Eukaryota</taxon>
        <taxon>Fungi</taxon>
        <taxon>Dikarya</taxon>
        <taxon>Ascomycota</taxon>
        <taxon>Pezizomycotina</taxon>
        <taxon>Dothideomycetes</taxon>
        <taxon>Pleosporomycetidae</taxon>
        <taxon>Venturiales</taxon>
        <taxon>Venturiaceae</taxon>
        <taxon>Venturia</taxon>
    </lineage>
</organism>
<comment type="caution">
    <text evidence="1">The sequence shown here is derived from an EMBL/GenBank/DDBJ whole genome shotgun (WGS) entry which is preliminary data.</text>
</comment>
<keyword evidence="2" id="KW-1185">Reference proteome</keyword>
<dbReference type="Proteomes" id="UP000298493">
    <property type="component" value="Unassembled WGS sequence"/>
</dbReference>
<reference evidence="1 2" key="1">
    <citation type="submission" date="2019-04" db="EMBL/GenBank/DDBJ databases">
        <title>High contiguity whole genome sequence and gene annotation resource for two Venturia nashicola isolates.</title>
        <authorList>
            <person name="Prokchorchik M."/>
            <person name="Won K."/>
            <person name="Lee Y."/>
            <person name="Choi E.D."/>
            <person name="Segonzac C."/>
            <person name="Sohn K.H."/>
        </authorList>
    </citation>
    <scope>NUCLEOTIDE SEQUENCE [LARGE SCALE GENOMIC DNA]</scope>
    <source>
        <strain evidence="1 2">PRI2</strain>
    </source>
</reference>
<proteinExistence type="predicted"/>
<gene>
    <name evidence="1" type="ORF">E6O75_ATG02137</name>
</gene>
<protein>
    <submittedName>
        <fullName evidence="1">Uncharacterized protein</fullName>
    </submittedName>
</protein>
<sequence>MKPGPQVVTVENDAVVRGISGFVSIGVGSWSATAVESTPMSMSGIHIPLDEPTHWKDLGSPVPRWHVSLDEIHIALDSG</sequence>
<evidence type="ECO:0000313" key="2">
    <source>
        <dbReference type="Proteomes" id="UP000298493"/>
    </source>
</evidence>
<dbReference type="AlphaFoldDB" id="A0A4Z1P2M3"/>
<evidence type="ECO:0000313" key="1">
    <source>
        <dbReference type="EMBL" id="TID22963.1"/>
    </source>
</evidence>